<feature type="repeat" description="WD" evidence="3">
    <location>
        <begin position="454"/>
        <end position="494"/>
    </location>
</feature>
<evidence type="ECO:0000313" key="5">
    <source>
        <dbReference type="Proteomes" id="UP000023152"/>
    </source>
</evidence>
<feature type="repeat" description="WD" evidence="3">
    <location>
        <begin position="663"/>
        <end position="704"/>
    </location>
</feature>
<feature type="repeat" description="WD" evidence="3">
    <location>
        <begin position="537"/>
        <end position="578"/>
    </location>
</feature>
<feature type="repeat" description="WD" evidence="3">
    <location>
        <begin position="621"/>
        <end position="662"/>
    </location>
</feature>
<dbReference type="CDD" id="cd00200">
    <property type="entry name" value="WD40"/>
    <property type="match status" value="2"/>
</dbReference>
<feature type="repeat" description="WD" evidence="3">
    <location>
        <begin position="705"/>
        <end position="737"/>
    </location>
</feature>
<dbReference type="Gene3D" id="2.130.10.10">
    <property type="entry name" value="YVTN repeat-like/Quinoprotein amine dehydrogenase"/>
    <property type="match status" value="5"/>
</dbReference>
<protein>
    <submittedName>
        <fullName evidence="4">WD-40 repeat-containing protein</fullName>
    </submittedName>
</protein>
<feature type="repeat" description="WD" evidence="3">
    <location>
        <begin position="142"/>
        <end position="168"/>
    </location>
</feature>
<feature type="repeat" description="WD" evidence="3">
    <location>
        <begin position="34"/>
        <end position="77"/>
    </location>
</feature>
<feature type="repeat" description="WD" evidence="3">
    <location>
        <begin position="579"/>
        <end position="620"/>
    </location>
</feature>
<dbReference type="InterPro" id="IPR020472">
    <property type="entry name" value="WD40_PAC1"/>
</dbReference>
<evidence type="ECO:0000313" key="4">
    <source>
        <dbReference type="EMBL" id="ETO15094.1"/>
    </source>
</evidence>
<dbReference type="PANTHER" id="PTHR19848:SF8">
    <property type="entry name" value="F-BOX AND WD REPEAT DOMAIN CONTAINING 7"/>
    <property type="match status" value="1"/>
</dbReference>
<dbReference type="PRINTS" id="PR00320">
    <property type="entry name" value="GPROTEINBRPT"/>
</dbReference>
<reference evidence="4 5" key="1">
    <citation type="journal article" date="2013" name="Curr. Biol.">
        <title>The Genome of the Foraminiferan Reticulomyxa filosa.</title>
        <authorList>
            <person name="Glockner G."/>
            <person name="Hulsmann N."/>
            <person name="Schleicher M."/>
            <person name="Noegel A.A."/>
            <person name="Eichinger L."/>
            <person name="Gallinger C."/>
            <person name="Pawlowski J."/>
            <person name="Sierra R."/>
            <person name="Euteneuer U."/>
            <person name="Pillet L."/>
            <person name="Moustafa A."/>
            <person name="Platzer M."/>
            <person name="Groth M."/>
            <person name="Szafranski K."/>
            <person name="Schliwa M."/>
        </authorList>
    </citation>
    <scope>NUCLEOTIDE SEQUENCE [LARGE SCALE GENOMIC DNA]</scope>
</reference>
<evidence type="ECO:0000256" key="1">
    <source>
        <dbReference type="ARBA" id="ARBA00022574"/>
    </source>
</evidence>
<proteinExistence type="predicted"/>
<keyword evidence="5" id="KW-1185">Reference proteome</keyword>
<feature type="repeat" description="WD" evidence="3">
    <location>
        <begin position="495"/>
        <end position="536"/>
    </location>
</feature>
<dbReference type="InterPro" id="IPR036322">
    <property type="entry name" value="WD40_repeat_dom_sf"/>
</dbReference>
<dbReference type="InterPro" id="IPR015943">
    <property type="entry name" value="WD40/YVTN_repeat-like_dom_sf"/>
</dbReference>
<dbReference type="SUPFAM" id="SSF50978">
    <property type="entry name" value="WD40 repeat-like"/>
    <property type="match status" value="3"/>
</dbReference>
<feature type="repeat" description="WD" evidence="3">
    <location>
        <begin position="308"/>
        <end position="334"/>
    </location>
</feature>
<dbReference type="Proteomes" id="UP000023152">
    <property type="component" value="Unassembled WGS sequence"/>
</dbReference>
<sequence length="737" mass="83231">SEEEQMGDIKQSNASFSVDTNFDLFHSSKLFKTLSGHTGLVRSIDYSSFEDCQFLCSGSSDSTVCVWDVENNKQIQTFNDHSNSVSCVKFSPYHRHNHRRNVICSASWDKTIRFWNMDTATEVQRLDEQTGVTNIQFSTFHNGRYLCSASGDKSIRLWDIQTSKQLCILNGHTNKIRCVEFSSIQDNNNNNNNNNSKDNNKNFGLIGGAGYTICSGSLDKTIRLWDVETFKEMNIFEGHEHLVASVRYLPYVTSNHGYMLYSASTDKTVRLWDIRSKKEIHVFKGHTGAVYCVEHLPYANSNCYEIGDANVICSASSDNTIRFWDIRNQKQSHMMKGSENDDGIICLQFLPGNRKKTVLFYVMAHTVVEFGFGNNKLIQFVTSIHSQLIQLTKMGILLGTAHTDENKPQRTYSSEVKTIIQNWLRTLNIELGWIKDFDKVVIKYAKSFRISKVLQGQNGVIKSVKFSTDGRKIVSASDEAVEIWDVALGKQIQIFRGHSDWVYNADFSPDGNIVVSCSGDKTARLWDATSGKELIRLSEHFDPVWDVDFAPDGNTVASGSYDKTIRIWDVKSGKEIQRLVGNSVGTSNVQYSPDGQMIVSSSKGTNITLWNVTFGEKLKELKGHIQRVTRAKFSPDGQFVISCSSDKTIRIWDIETGQELKKLEGHLDVVNEAQYFPNGQTIVSCSNDNTVRLWDTKSGREIQTLEGHSFWVIGVDVSSDGNTIVSCSFDKTIRIWE</sequence>
<feature type="repeat" description="WD" evidence="3">
    <location>
        <begin position="213"/>
        <end position="235"/>
    </location>
</feature>
<name>X6MMK8_RETFI</name>
<accession>X6MMK8</accession>
<dbReference type="PROSITE" id="PS00678">
    <property type="entry name" value="WD_REPEATS_1"/>
    <property type="match status" value="9"/>
</dbReference>
<feature type="repeat" description="WD" evidence="3">
    <location>
        <begin position="236"/>
        <end position="282"/>
    </location>
</feature>
<keyword evidence="2" id="KW-0677">Repeat</keyword>
<dbReference type="PANTHER" id="PTHR19848">
    <property type="entry name" value="WD40 REPEAT PROTEIN"/>
    <property type="match status" value="1"/>
</dbReference>
<evidence type="ECO:0000256" key="2">
    <source>
        <dbReference type="ARBA" id="ARBA00022737"/>
    </source>
</evidence>
<dbReference type="AlphaFoldDB" id="X6MMK8"/>
<evidence type="ECO:0000256" key="3">
    <source>
        <dbReference type="PROSITE-ProRule" id="PRU00221"/>
    </source>
</evidence>
<keyword evidence="1 3" id="KW-0853">WD repeat</keyword>
<organism evidence="4 5">
    <name type="scientific">Reticulomyxa filosa</name>
    <dbReference type="NCBI Taxonomy" id="46433"/>
    <lineage>
        <taxon>Eukaryota</taxon>
        <taxon>Sar</taxon>
        <taxon>Rhizaria</taxon>
        <taxon>Retaria</taxon>
        <taxon>Foraminifera</taxon>
        <taxon>Monothalamids</taxon>
        <taxon>Reticulomyxidae</taxon>
        <taxon>Reticulomyxa</taxon>
    </lineage>
</organism>
<dbReference type="EMBL" id="ASPP01019472">
    <property type="protein sequence ID" value="ETO15094.1"/>
    <property type="molecule type" value="Genomic_DNA"/>
</dbReference>
<dbReference type="PROSITE" id="PS50294">
    <property type="entry name" value="WD_REPEATS_REGION"/>
    <property type="match status" value="9"/>
</dbReference>
<feature type="repeat" description="WD" evidence="3">
    <location>
        <begin position="78"/>
        <end position="125"/>
    </location>
</feature>
<comment type="caution">
    <text evidence="4">The sequence shown here is derived from an EMBL/GenBank/DDBJ whole genome shotgun (WGS) entry which is preliminary data.</text>
</comment>
<dbReference type="SMART" id="SM00320">
    <property type="entry name" value="WD40"/>
    <property type="match status" value="13"/>
</dbReference>
<gene>
    <name evidence="4" type="ORF">RFI_22269</name>
</gene>
<dbReference type="Pfam" id="PF00400">
    <property type="entry name" value="WD40"/>
    <property type="match status" value="13"/>
</dbReference>
<dbReference type="PROSITE" id="PS50082">
    <property type="entry name" value="WD_REPEATS_2"/>
    <property type="match status" value="13"/>
</dbReference>
<dbReference type="InterPro" id="IPR019775">
    <property type="entry name" value="WD40_repeat_CS"/>
</dbReference>
<feature type="non-terminal residue" evidence="4">
    <location>
        <position position="1"/>
    </location>
</feature>
<dbReference type="InterPro" id="IPR001680">
    <property type="entry name" value="WD40_rpt"/>
</dbReference>